<dbReference type="GO" id="GO:0003677">
    <property type="term" value="F:DNA binding"/>
    <property type="evidence" value="ECO:0007669"/>
    <property type="project" value="InterPro"/>
</dbReference>
<evidence type="ECO:0000313" key="3">
    <source>
        <dbReference type="Proteomes" id="UP000576368"/>
    </source>
</evidence>
<dbReference type="EMBL" id="CP043839">
    <property type="protein sequence ID" value="WOF11062.1"/>
    <property type="molecule type" value="Genomic_DNA"/>
</dbReference>
<gene>
    <name evidence="2" type="ORF">F1644_01685</name>
    <name evidence="1" type="ORF">GGR15_002025</name>
</gene>
<dbReference type="Proteomes" id="UP000576368">
    <property type="component" value="Unassembled WGS sequence"/>
</dbReference>
<dbReference type="AlphaFoldDB" id="A0A7X5YDK3"/>
<proteinExistence type="predicted"/>
<evidence type="ECO:0000313" key="1">
    <source>
        <dbReference type="EMBL" id="NJC18398.1"/>
    </source>
</evidence>
<dbReference type="InterPro" id="IPR010982">
    <property type="entry name" value="Lambda_DNA-bd_dom_sf"/>
</dbReference>
<evidence type="ECO:0000313" key="2">
    <source>
        <dbReference type="EMBL" id="WOF11062.1"/>
    </source>
</evidence>
<dbReference type="Gene3D" id="1.10.260.40">
    <property type="entry name" value="lambda repressor-like DNA-binding domains"/>
    <property type="match status" value="1"/>
</dbReference>
<evidence type="ECO:0000313" key="4">
    <source>
        <dbReference type="Proteomes" id="UP001302374"/>
    </source>
</evidence>
<dbReference type="Proteomes" id="UP001302374">
    <property type="component" value="Chromosome"/>
</dbReference>
<reference evidence="1 3" key="2">
    <citation type="submission" date="2020-03" db="EMBL/GenBank/DDBJ databases">
        <title>Genomic Encyclopedia of Type Strains, Phase IV (KMG-IV): sequencing the most valuable type-strain genomes for metagenomic binning, comparative biology and taxonomic classification.</title>
        <authorList>
            <person name="Goeker M."/>
        </authorList>
    </citation>
    <scope>NUCLEOTIDE SEQUENCE [LARGE SCALE GENOMIC DNA]</scope>
    <source>
        <strain evidence="1 3">DSM 105722</strain>
    </source>
</reference>
<organism evidence="1 3">
    <name type="scientific">Butyricimonas paravirosa</name>
    <dbReference type="NCBI Taxonomy" id="1472417"/>
    <lineage>
        <taxon>Bacteria</taxon>
        <taxon>Pseudomonadati</taxon>
        <taxon>Bacteroidota</taxon>
        <taxon>Bacteroidia</taxon>
        <taxon>Bacteroidales</taxon>
        <taxon>Odoribacteraceae</taxon>
        <taxon>Butyricimonas</taxon>
    </lineage>
</organism>
<accession>A0A7X5YDK3</accession>
<reference evidence="2 4" key="1">
    <citation type="submission" date="2019-09" db="EMBL/GenBank/DDBJ databases">
        <title>Butyricimonas paravirosa DSM 105722 (=214-4 = JCM 18677 = CCUG 65563).</title>
        <authorList>
            <person name="Le Roy T."/>
            <person name="Cani P.D."/>
        </authorList>
    </citation>
    <scope>NUCLEOTIDE SEQUENCE [LARGE SCALE GENOMIC DNA]</scope>
    <source>
        <strain evidence="2 4">DSM 105722</strain>
    </source>
</reference>
<keyword evidence="4" id="KW-1185">Reference proteome</keyword>
<protein>
    <submittedName>
        <fullName evidence="2">Transcriptional regulator</fullName>
    </submittedName>
</protein>
<name>A0A7X5YDK3_9BACT</name>
<dbReference type="EMBL" id="JAATLI010000007">
    <property type="protein sequence ID" value="NJC18398.1"/>
    <property type="molecule type" value="Genomic_DNA"/>
</dbReference>
<dbReference type="SUPFAM" id="SSF47413">
    <property type="entry name" value="lambda repressor-like DNA-binding domains"/>
    <property type="match status" value="1"/>
</dbReference>
<sequence>MNKLMNCIKKVLEKKEIKQTWLANKPGKSFHIVNSNVCNYRQPSLEVRFKITKSFK</sequence>